<proteinExistence type="predicted"/>
<keyword evidence="2" id="KW-1185">Reference proteome</keyword>
<protein>
    <submittedName>
        <fullName evidence="1">Uncharacterized protein</fullName>
    </submittedName>
</protein>
<sequence>MSSGFGAEIYVALTINGLGESSGINLSQATCSNLNAIPDPLVSQLDTLTSTPKQWILNSLAFAKRTKKLMKCFVWSVALYEAETLTLRRSDLKRLDVFEMKKDESRITVNEMKFMSYTAGYTKWDHKRNEDVMEELQLEPIINHVKHYRNN</sequence>
<evidence type="ECO:0000313" key="2">
    <source>
        <dbReference type="Proteomes" id="UP001148838"/>
    </source>
</evidence>
<comment type="caution">
    <text evidence="1">The sequence shown here is derived from an EMBL/GenBank/DDBJ whole genome shotgun (WGS) entry which is preliminary data.</text>
</comment>
<evidence type="ECO:0000313" key="1">
    <source>
        <dbReference type="EMBL" id="KAJ4438276.1"/>
    </source>
</evidence>
<gene>
    <name evidence="1" type="ORF">ANN_14215</name>
</gene>
<accession>A0ABQ8SWX5</accession>
<dbReference type="EMBL" id="JAJSOF020000019">
    <property type="protein sequence ID" value="KAJ4438276.1"/>
    <property type="molecule type" value="Genomic_DNA"/>
</dbReference>
<name>A0ABQ8SWX5_PERAM</name>
<reference evidence="1 2" key="1">
    <citation type="journal article" date="2022" name="Allergy">
        <title>Genome assembly and annotation of Periplaneta americana reveal a comprehensive cockroach allergen profile.</title>
        <authorList>
            <person name="Wang L."/>
            <person name="Xiong Q."/>
            <person name="Saelim N."/>
            <person name="Wang L."/>
            <person name="Nong W."/>
            <person name="Wan A.T."/>
            <person name="Shi M."/>
            <person name="Liu X."/>
            <person name="Cao Q."/>
            <person name="Hui J.H.L."/>
            <person name="Sookrung N."/>
            <person name="Leung T.F."/>
            <person name="Tungtrongchitr A."/>
            <person name="Tsui S.K.W."/>
        </authorList>
    </citation>
    <scope>NUCLEOTIDE SEQUENCE [LARGE SCALE GENOMIC DNA]</scope>
    <source>
        <strain evidence="1">PWHHKU_190912</strain>
    </source>
</reference>
<dbReference type="Proteomes" id="UP001148838">
    <property type="component" value="Unassembled WGS sequence"/>
</dbReference>
<organism evidence="1 2">
    <name type="scientific">Periplaneta americana</name>
    <name type="common">American cockroach</name>
    <name type="synonym">Blatta americana</name>
    <dbReference type="NCBI Taxonomy" id="6978"/>
    <lineage>
        <taxon>Eukaryota</taxon>
        <taxon>Metazoa</taxon>
        <taxon>Ecdysozoa</taxon>
        <taxon>Arthropoda</taxon>
        <taxon>Hexapoda</taxon>
        <taxon>Insecta</taxon>
        <taxon>Pterygota</taxon>
        <taxon>Neoptera</taxon>
        <taxon>Polyneoptera</taxon>
        <taxon>Dictyoptera</taxon>
        <taxon>Blattodea</taxon>
        <taxon>Blattoidea</taxon>
        <taxon>Blattidae</taxon>
        <taxon>Blattinae</taxon>
        <taxon>Periplaneta</taxon>
    </lineage>
</organism>